<dbReference type="KEGG" id="cyj:Cyan7822_6424"/>
<organism evidence="1 2">
    <name type="scientific">Gloeothece verrucosa (strain PCC 7822)</name>
    <name type="common">Cyanothece sp. (strain PCC 7822)</name>
    <dbReference type="NCBI Taxonomy" id="497965"/>
    <lineage>
        <taxon>Bacteria</taxon>
        <taxon>Bacillati</taxon>
        <taxon>Cyanobacteriota</taxon>
        <taxon>Cyanophyceae</taxon>
        <taxon>Oscillatoriophycideae</taxon>
        <taxon>Chroococcales</taxon>
        <taxon>Aphanothecaceae</taxon>
        <taxon>Gloeothece</taxon>
        <taxon>Gloeothece verrucosa</taxon>
    </lineage>
</organism>
<protein>
    <submittedName>
        <fullName evidence="1">Response regulator receiver protein</fullName>
    </submittedName>
</protein>
<geneLocation type="plasmid" evidence="1 2">
    <name>Cy782202</name>
</geneLocation>
<dbReference type="EMBL" id="CP002200">
    <property type="protein sequence ID" value="ADN18208.1"/>
    <property type="molecule type" value="Genomic_DNA"/>
</dbReference>
<proteinExistence type="predicted"/>
<dbReference type="HOGENOM" id="CLU_1324587_0_0_3"/>
<reference evidence="2" key="1">
    <citation type="journal article" date="2011" name="MBio">
        <title>Novel metabolic attributes of the genus Cyanothece, comprising a group of unicellular nitrogen-fixing Cyanobacteria.</title>
        <authorList>
            <person name="Bandyopadhyay A."/>
            <person name="Elvitigala T."/>
            <person name="Welsh E."/>
            <person name="Stockel J."/>
            <person name="Liberton M."/>
            <person name="Min H."/>
            <person name="Sherman L.A."/>
            <person name="Pakrasi H.B."/>
        </authorList>
    </citation>
    <scope>NUCLEOTIDE SEQUENCE [LARGE SCALE GENOMIC DNA]</scope>
    <source>
        <strain evidence="2">PCC 7822</strain>
        <plasmid evidence="2">Cy782202</plasmid>
    </source>
</reference>
<sequence>MPSATCSILIVDPHAPSREVMKLYLSSVMKERQQRELTFFEAADGREAIALLITHKEIKVMISELNLTQLGSLEMIDIVLGKWGLQVGIFIVTGVSNHLIAEVAGDLYVYGVRGIFNKLQLDYYELSRRIEKYLEISSTPPARERGFYCEHRQYEKEDGTSSTYTYIKWMDDSGKQSNLCVGDLGNERDRIYDNLPGIRSKKKEEKR</sequence>
<dbReference type="SUPFAM" id="SSF52172">
    <property type="entry name" value="CheY-like"/>
    <property type="match status" value="1"/>
</dbReference>
<accession>E0UMM8</accession>
<dbReference type="AlphaFoldDB" id="E0UMM8"/>
<name>E0UMM8_GLOV7</name>
<evidence type="ECO:0000313" key="2">
    <source>
        <dbReference type="Proteomes" id="UP000008206"/>
    </source>
</evidence>
<keyword evidence="1" id="KW-0614">Plasmid</keyword>
<dbReference type="InterPro" id="IPR011006">
    <property type="entry name" value="CheY-like_superfamily"/>
</dbReference>
<dbReference type="RefSeq" id="WP_013334954.1">
    <property type="nucleotide sequence ID" value="NC_014534.1"/>
</dbReference>
<dbReference type="Proteomes" id="UP000008206">
    <property type="component" value="Plasmid Cy782202"/>
</dbReference>
<keyword evidence="2" id="KW-1185">Reference proteome</keyword>
<dbReference type="Gene3D" id="3.40.50.2300">
    <property type="match status" value="1"/>
</dbReference>
<evidence type="ECO:0000313" key="1">
    <source>
        <dbReference type="EMBL" id="ADN18208.1"/>
    </source>
</evidence>
<gene>
    <name evidence="1" type="ordered locus">Cyan7822_6424</name>
</gene>